<evidence type="ECO:0000259" key="6">
    <source>
        <dbReference type="SMART" id="SM01332"/>
    </source>
</evidence>
<dbReference type="GO" id="GO:0016538">
    <property type="term" value="F:cyclin-dependent protein serine/threonine kinase regulator activity"/>
    <property type="evidence" value="ECO:0007669"/>
    <property type="project" value="InterPro"/>
</dbReference>
<dbReference type="AlphaFoldDB" id="A0A915KN46"/>
<keyword evidence="3" id="KW-0131">Cell cycle</keyword>
<dbReference type="SUPFAM" id="SSF47954">
    <property type="entry name" value="Cyclin-like"/>
    <property type="match status" value="2"/>
</dbReference>
<sequence>MICSYLSNLNFSKSHQLLVNVEEKEQEQESQNVFESSDENCAAVVGKVCENAVPEYDYDKENEMDPFNVPEFAWDIFQYYYQRENQFKVSDYMHKQSTVTHQMRSILVDWMVEIQESFELNHETLYQAVKMTDLFLEKRVVDKRMLQLVGTAALFISSKFDERCPPACEDFLYICDDAYTRDQLLSMERDMLKILQFDLGFPLSYRFLRRYAKTTKLGMETLTLARFILESSLMHYEFVSYKESLMASACLLLALKMKNEGEWGDVHRKYSGYKTEDLEPITLRINDLMVNSGSDPKMSQLVNIKNKYSHEVFFHVTSVPFLPVQTTTTAPNQHVS</sequence>
<evidence type="ECO:0000256" key="3">
    <source>
        <dbReference type="ARBA" id="ARBA00023306"/>
    </source>
</evidence>
<dbReference type="FunFam" id="1.10.472.10:FF:000001">
    <property type="entry name" value="G2/mitotic-specific cyclin"/>
    <property type="match status" value="1"/>
</dbReference>
<feature type="domain" description="Cyclin C-terminal" evidence="6">
    <location>
        <begin position="202"/>
        <end position="322"/>
    </location>
</feature>
<evidence type="ECO:0000313" key="7">
    <source>
        <dbReference type="Proteomes" id="UP000887565"/>
    </source>
</evidence>
<reference evidence="8" key="1">
    <citation type="submission" date="2022-11" db="UniProtKB">
        <authorList>
            <consortium name="WormBaseParasite"/>
        </authorList>
    </citation>
    <scope>IDENTIFICATION</scope>
</reference>
<dbReference type="Gene3D" id="1.10.472.10">
    <property type="entry name" value="Cyclin-like"/>
    <property type="match status" value="2"/>
</dbReference>
<dbReference type="PANTHER" id="PTHR10177">
    <property type="entry name" value="CYCLINS"/>
    <property type="match status" value="1"/>
</dbReference>
<dbReference type="Pfam" id="PF02984">
    <property type="entry name" value="Cyclin_C"/>
    <property type="match status" value="1"/>
</dbReference>
<evidence type="ECO:0000256" key="1">
    <source>
        <dbReference type="ARBA" id="ARBA00022618"/>
    </source>
</evidence>
<dbReference type="InterPro" id="IPR006671">
    <property type="entry name" value="Cyclin_N"/>
</dbReference>
<comment type="similarity">
    <text evidence="4">Belongs to the cyclin family.</text>
</comment>
<dbReference type="SMART" id="SM01332">
    <property type="entry name" value="Cyclin_C"/>
    <property type="match status" value="1"/>
</dbReference>
<accession>A0A915KN46</accession>
<dbReference type="InterPro" id="IPR004367">
    <property type="entry name" value="Cyclin_C-dom"/>
</dbReference>
<evidence type="ECO:0000256" key="2">
    <source>
        <dbReference type="ARBA" id="ARBA00023127"/>
    </source>
</evidence>
<proteinExistence type="inferred from homology"/>
<dbReference type="InterPro" id="IPR046965">
    <property type="entry name" value="Cyclin_A/B-like"/>
</dbReference>
<organism evidence="7 8">
    <name type="scientific">Romanomermis culicivorax</name>
    <name type="common">Nematode worm</name>
    <dbReference type="NCBI Taxonomy" id="13658"/>
    <lineage>
        <taxon>Eukaryota</taxon>
        <taxon>Metazoa</taxon>
        <taxon>Ecdysozoa</taxon>
        <taxon>Nematoda</taxon>
        <taxon>Enoplea</taxon>
        <taxon>Dorylaimia</taxon>
        <taxon>Mermithida</taxon>
        <taxon>Mermithoidea</taxon>
        <taxon>Mermithidae</taxon>
        <taxon>Romanomermis</taxon>
    </lineage>
</organism>
<dbReference type="CDD" id="cd20508">
    <property type="entry name" value="CYCLIN_CCNB3_rpt1"/>
    <property type="match status" value="1"/>
</dbReference>
<dbReference type="OMA" id="VEPLMWE"/>
<dbReference type="InterPro" id="IPR013763">
    <property type="entry name" value="Cyclin-like_dom"/>
</dbReference>
<dbReference type="InterPro" id="IPR039361">
    <property type="entry name" value="Cyclin"/>
</dbReference>
<keyword evidence="7" id="KW-1185">Reference proteome</keyword>
<feature type="domain" description="Cyclin-like" evidence="5">
    <location>
        <begin position="206"/>
        <end position="287"/>
    </location>
</feature>
<protein>
    <submittedName>
        <fullName evidence="8">G2/mitotic-specific cyclin-B3</fullName>
    </submittedName>
</protein>
<evidence type="ECO:0000259" key="5">
    <source>
        <dbReference type="SMART" id="SM00385"/>
    </source>
</evidence>
<dbReference type="GO" id="GO:0044772">
    <property type="term" value="P:mitotic cell cycle phase transition"/>
    <property type="evidence" value="ECO:0007669"/>
    <property type="project" value="InterPro"/>
</dbReference>
<dbReference type="SMART" id="SM00385">
    <property type="entry name" value="CYCLIN"/>
    <property type="match status" value="2"/>
</dbReference>
<evidence type="ECO:0000313" key="8">
    <source>
        <dbReference type="WBParaSite" id="nRc.2.0.1.t40211-RA"/>
    </source>
</evidence>
<evidence type="ECO:0000256" key="4">
    <source>
        <dbReference type="RuleBase" id="RU000383"/>
    </source>
</evidence>
<dbReference type="PIRSF" id="PIRSF001771">
    <property type="entry name" value="Cyclin_A_B_D_E"/>
    <property type="match status" value="1"/>
</dbReference>
<dbReference type="Proteomes" id="UP000887565">
    <property type="component" value="Unplaced"/>
</dbReference>
<feature type="domain" description="Cyclin-like" evidence="5">
    <location>
        <begin position="109"/>
        <end position="193"/>
    </location>
</feature>
<keyword evidence="2 4" id="KW-0195">Cyclin</keyword>
<dbReference type="Pfam" id="PF00134">
    <property type="entry name" value="Cyclin_N"/>
    <property type="match status" value="1"/>
</dbReference>
<dbReference type="InterPro" id="IPR036915">
    <property type="entry name" value="Cyclin-like_sf"/>
</dbReference>
<dbReference type="GO" id="GO:0051301">
    <property type="term" value="P:cell division"/>
    <property type="evidence" value="ECO:0007669"/>
    <property type="project" value="UniProtKB-KW"/>
</dbReference>
<name>A0A915KN46_ROMCU</name>
<dbReference type="WBParaSite" id="nRc.2.0.1.t40211-RA">
    <property type="protein sequence ID" value="nRc.2.0.1.t40211-RA"/>
    <property type="gene ID" value="nRc.2.0.1.g40211"/>
</dbReference>
<keyword evidence="1" id="KW-0132">Cell division</keyword>